<dbReference type="InterPro" id="IPR007110">
    <property type="entry name" value="Ig-like_dom"/>
</dbReference>
<evidence type="ECO:0000313" key="12">
    <source>
        <dbReference type="Proteomes" id="UP001153737"/>
    </source>
</evidence>
<comment type="subcellular location">
    <subcellularLocation>
        <location evidence="1">Membrane</location>
        <topology evidence="1">Single-pass type I membrane protein</topology>
    </subcellularLocation>
</comment>
<feature type="domain" description="Ig-like" evidence="10">
    <location>
        <begin position="350"/>
        <end position="428"/>
    </location>
</feature>
<protein>
    <recommendedName>
        <fullName evidence="10">Ig-like domain-containing protein</fullName>
    </recommendedName>
</protein>
<evidence type="ECO:0000256" key="5">
    <source>
        <dbReference type="ARBA" id="ARBA00022989"/>
    </source>
</evidence>
<dbReference type="PANTHER" id="PTHR32178">
    <property type="entry name" value="FAM187"/>
    <property type="match status" value="1"/>
</dbReference>
<dbReference type="Gene3D" id="2.60.40.10">
    <property type="entry name" value="Immunoglobulins"/>
    <property type="match status" value="2"/>
</dbReference>
<dbReference type="InterPro" id="IPR003599">
    <property type="entry name" value="Ig_sub"/>
</dbReference>
<sequence length="482" mass="54960">MKVKIIVIQILILLILHITDALFGKSLKKLREKATGIYRKKNKGKPLNYLGYDQTEYPGTNPKKIQIHQQKWNDYYTCLKAQNESLGKYQAVTPEAILAFDGNNIKLACKICLSPEEISTIDSVTWEWAPVHGKHLELIEFTENIFESPEDKILHIYNLQIEHSGQYICRLGESLTAPYFLTVVDMNDTEIIEVHSPQAPLGPYPKDPEVIQSYNLILDTEWSDWSRCSTCDKIGKRHKLGYCSIYSKENKELSFNDMDNDTDTTTDEITNVDLELFSIFQFGIPCNSHILPAAIKELPQVKTRHNEIMIGYCKVNCPKNEIFEVKDKNGKVIEKANNTAGIYSLLQPLPPLEPPIERRTTYGVKGKTIVLTCPGNMNSDAPIQWQIGNKNLIPEIVSQESKGRIFISITDRIHIKNAKIADSNIYSCWQEKELAGTIRLIVEKKFEFNFNHHVMLLGIVVILAVFLHVFVKAFAGRKYAKT</sequence>
<evidence type="ECO:0000256" key="7">
    <source>
        <dbReference type="ARBA" id="ARBA00023180"/>
    </source>
</evidence>
<name>A0A9P0GX85_PHACE</name>
<accession>A0A9P0GX85</accession>
<reference evidence="11" key="1">
    <citation type="submission" date="2022-01" db="EMBL/GenBank/DDBJ databases">
        <authorList>
            <person name="King R."/>
        </authorList>
    </citation>
    <scope>NUCLEOTIDE SEQUENCE</scope>
</reference>
<dbReference type="InterPro" id="IPR039311">
    <property type="entry name" value="FAM187A/B"/>
</dbReference>
<comment type="similarity">
    <text evidence="2">Belongs to the FAM187 family.</text>
</comment>
<dbReference type="InterPro" id="IPR036179">
    <property type="entry name" value="Ig-like_dom_sf"/>
</dbReference>
<dbReference type="Proteomes" id="UP001153737">
    <property type="component" value="Chromosome 7"/>
</dbReference>
<dbReference type="EMBL" id="OU896713">
    <property type="protein sequence ID" value="CAH1176230.1"/>
    <property type="molecule type" value="Genomic_DNA"/>
</dbReference>
<keyword evidence="3 8" id="KW-0812">Transmembrane</keyword>
<evidence type="ECO:0000256" key="2">
    <source>
        <dbReference type="ARBA" id="ARBA00008727"/>
    </source>
</evidence>
<keyword evidence="12" id="KW-1185">Reference proteome</keyword>
<evidence type="ECO:0000256" key="6">
    <source>
        <dbReference type="ARBA" id="ARBA00023136"/>
    </source>
</evidence>
<dbReference type="GO" id="GO:0016020">
    <property type="term" value="C:membrane"/>
    <property type="evidence" value="ECO:0007669"/>
    <property type="project" value="UniProtKB-SubCell"/>
</dbReference>
<evidence type="ECO:0000256" key="4">
    <source>
        <dbReference type="ARBA" id="ARBA00022729"/>
    </source>
</evidence>
<dbReference type="OrthoDB" id="6434091at2759"/>
<evidence type="ECO:0000259" key="10">
    <source>
        <dbReference type="PROSITE" id="PS50835"/>
    </source>
</evidence>
<keyword evidence="4 9" id="KW-0732">Signal</keyword>
<keyword evidence="6 8" id="KW-0472">Membrane</keyword>
<reference evidence="11" key="2">
    <citation type="submission" date="2022-10" db="EMBL/GenBank/DDBJ databases">
        <authorList>
            <consortium name="ENA_rothamsted_submissions"/>
            <consortium name="culmorum"/>
            <person name="King R."/>
        </authorList>
    </citation>
    <scope>NUCLEOTIDE SEQUENCE</scope>
</reference>
<feature type="transmembrane region" description="Helical" evidence="8">
    <location>
        <begin position="454"/>
        <end position="475"/>
    </location>
</feature>
<organism evidence="11 12">
    <name type="scientific">Phaedon cochleariae</name>
    <name type="common">Mustard beetle</name>
    <dbReference type="NCBI Taxonomy" id="80249"/>
    <lineage>
        <taxon>Eukaryota</taxon>
        <taxon>Metazoa</taxon>
        <taxon>Ecdysozoa</taxon>
        <taxon>Arthropoda</taxon>
        <taxon>Hexapoda</taxon>
        <taxon>Insecta</taxon>
        <taxon>Pterygota</taxon>
        <taxon>Neoptera</taxon>
        <taxon>Endopterygota</taxon>
        <taxon>Coleoptera</taxon>
        <taxon>Polyphaga</taxon>
        <taxon>Cucujiformia</taxon>
        <taxon>Chrysomeloidea</taxon>
        <taxon>Chrysomelidae</taxon>
        <taxon>Chrysomelinae</taxon>
        <taxon>Chrysomelini</taxon>
        <taxon>Phaedon</taxon>
    </lineage>
</organism>
<feature type="chain" id="PRO_5040160712" description="Ig-like domain-containing protein" evidence="9">
    <location>
        <begin position="22"/>
        <end position="482"/>
    </location>
</feature>
<keyword evidence="5 8" id="KW-1133">Transmembrane helix</keyword>
<feature type="signal peptide" evidence="9">
    <location>
        <begin position="1"/>
        <end position="21"/>
    </location>
</feature>
<evidence type="ECO:0000256" key="1">
    <source>
        <dbReference type="ARBA" id="ARBA00004479"/>
    </source>
</evidence>
<proteinExistence type="inferred from homology"/>
<dbReference type="InterPro" id="IPR013783">
    <property type="entry name" value="Ig-like_fold"/>
</dbReference>
<dbReference type="PANTHER" id="PTHR32178:SF6">
    <property type="entry name" value="IG-LIKE DOMAIN-CONTAINING PROTEIN"/>
    <property type="match status" value="1"/>
</dbReference>
<evidence type="ECO:0000256" key="8">
    <source>
        <dbReference type="SAM" id="Phobius"/>
    </source>
</evidence>
<dbReference type="AlphaFoldDB" id="A0A9P0GX85"/>
<dbReference type="PROSITE" id="PS50835">
    <property type="entry name" value="IG_LIKE"/>
    <property type="match status" value="1"/>
</dbReference>
<evidence type="ECO:0000256" key="9">
    <source>
        <dbReference type="SAM" id="SignalP"/>
    </source>
</evidence>
<dbReference type="SUPFAM" id="SSF48726">
    <property type="entry name" value="Immunoglobulin"/>
    <property type="match status" value="2"/>
</dbReference>
<dbReference type="SMART" id="SM00409">
    <property type="entry name" value="IG"/>
    <property type="match status" value="2"/>
</dbReference>
<gene>
    <name evidence="11" type="ORF">PHAECO_LOCUS11152</name>
</gene>
<evidence type="ECO:0000256" key="3">
    <source>
        <dbReference type="ARBA" id="ARBA00022692"/>
    </source>
</evidence>
<evidence type="ECO:0000313" key="11">
    <source>
        <dbReference type="EMBL" id="CAH1176230.1"/>
    </source>
</evidence>
<keyword evidence="7" id="KW-0325">Glycoprotein</keyword>